<dbReference type="SUPFAM" id="SSF46894">
    <property type="entry name" value="C-terminal effector domain of the bipartite response regulators"/>
    <property type="match status" value="1"/>
</dbReference>
<dbReference type="GO" id="GO:0000976">
    <property type="term" value="F:transcription cis-regulatory region binding"/>
    <property type="evidence" value="ECO:0007669"/>
    <property type="project" value="TreeGrafter"/>
</dbReference>
<name>V6MFV0_9BACL</name>
<dbReference type="EMBL" id="AYJU01000016">
    <property type="protein sequence ID" value="EST54278.1"/>
    <property type="molecule type" value="Genomic_DNA"/>
</dbReference>
<dbReference type="InterPro" id="IPR036388">
    <property type="entry name" value="WH-like_DNA-bd_sf"/>
</dbReference>
<dbReference type="SUPFAM" id="SSF52172">
    <property type="entry name" value="CheY-like"/>
    <property type="match status" value="1"/>
</dbReference>
<evidence type="ECO:0000256" key="4">
    <source>
        <dbReference type="ARBA" id="ARBA00023125"/>
    </source>
</evidence>
<dbReference type="HOGENOM" id="CLU_000445_30_4_9"/>
<evidence type="ECO:0000259" key="8">
    <source>
        <dbReference type="PROSITE" id="PS50110"/>
    </source>
</evidence>
<dbReference type="InterPro" id="IPR001867">
    <property type="entry name" value="OmpR/PhoB-type_DNA-bd"/>
</dbReference>
<dbReference type="InterPro" id="IPR016032">
    <property type="entry name" value="Sig_transdc_resp-reg_C-effctor"/>
</dbReference>
<dbReference type="InterPro" id="IPR039420">
    <property type="entry name" value="WalR-like"/>
</dbReference>
<evidence type="ECO:0000256" key="2">
    <source>
        <dbReference type="ARBA" id="ARBA00023012"/>
    </source>
</evidence>
<dbReference type="AlphaFoldDB" id="V6MFV0"/>
<comment type="caution">
    <text evidence="10">The sequence shown here is derived from an EMBL/GenBank/DDBJ whole genome shotgun (WGS) entry which is preliminary data.</text>
</comment>
<evidence type="ECO:0000256" key="5">
    <source>
        <dbReference type="ARBA" id="ARBA00023163"/>
    </source>
</evidence>
<dbReference type="CDD" id="cd17574">
    <property type="entry name" value="REC_OmpR"/>
    <property type="match status" value="1"/>
</dbReference>
<reference evidence="10 11" key="1">
    <citation type="journal article" date="2014" name="Genome Announc.">
        <title>Draft Genome Sequence of Brevibacillus panacihumi Strain W25, a Halotolerant Hydrocarbon-Degrading Bacterium.</title>
        <authorList>
            <person name="Wang X."/>
            <person name="Jin D."/>
            <person name="Zhou L."/>
            <person name="Wu L."/>
            <person name="An W."/>
            <person name="Chen Y."/>
            <person name="Zhao L."/>
        </authorList>
    </citation>
    <scope>NUCLEOTIDE SEQUENCE [LARGE SCALE GENOMIC DNA]</scope>
    <source>
        <strain evidence="10 11">W25</strain>
    </source>
</reference>
<feature type="domain" description="OmpR/PhoB-type" evidence="9">
    <location>
        <begin position="196"/>
        <end position="290"/>
    </location>
</feature>
<keyword evidence="1 6" id="KW-0597">Phosphoprotein</keyword>
<dbReference type="PATRIC" id="fig|1408254.3.peg.2587"/>
<keyword evidence="5" id="KW-0804">Transcription</keyword>
<accession>V6MFV0</accession>
<dbReference type="Gene3D" id="1.10.10.10">
    <property type="entry name" value="Winged helix-like DNA-binding domain superfamily/Winged helix DNA-binding domain"/>
    <property type="match status" value="1"/>
</dbReference>
<gene>
    <name evidence="10" type="ORF">T458_13090</name>
</gene>
<dbReference type="GO" id="GO:0000156">
    <property type="term" value="F:phosphorelay response regulator activity"/>
    <property type="evidence" value="ECO:0007669"/>
    <property type="project" value="TreeGrafter"/>
</dbReference>
<dbReference type="Pfam" id="PF00486">
    <property type="entry name" value="Trans_reg_C"/>
    <property type="match status" value="1"/>
</dbReference>
<evidence type="ECO:0000256" key="3">
    <source>
        <dbReference type="ARBA" id="ARBA00023015"/>
    </source>
</evidence>
<dbReference type="PANTHER" id="PTHR48111:SF24">
    <property type="entry name" value="TRANSCRIPTIONAL REGULATORY PROTEIN CSSR"/>
    <property type="match status" value="1"/>
</dbReference>
<sequence>MFRCMESLLPEFSFLFAFCKSESCLPHVFHDSHTALSHIAFFAMLQWKKRVMQSEGYIMETPYLVYLVDDETNLLELLQSYLESAGLQVRAFSNGTEVVSVLEGEQQPHLWILDIMMPDIDGYELLRLIRQKSDVPIIFISARDQDVDKIIGLELGSDDYLAKPFLPRELVIRAKKLLQRTYEKAVHVPAPSQTFQDWVQIGPYLISEKGRQVKEGEELIDLTTKEFELIIYFLHNLGLALNREQILTSIWGDDYIGSDRAVDDLVKRIRKKMSKFPLETVYGFGYRLTRA</sequence>
<dbReference type="GO" id="GO:0032993">
    <property type="term" value="C:protein-DNA complex"/>
    <property type="evidence" value="ECO:0007669"/>
    <property type="project" value="TreeGrafter"/>
</dbReference>
<evidence type="ECO:0000256" key="1">
    <source>
        <dbReference type="ARBA" id="ARBA00022553"/>
    </source>
</evidence>
<dbReference type="Pfam" id="PF00072">
    <property type="entry name" value="Response_reg"/>
    <property type="match status" value="1"/>
</dbReference>
<dbReference type="GO" id="GO:0006355">
    <property type="term" value="P:regulation of DNA-templated transcription"/>
    <property type="evidence" value="ECO:0007669"/>
    <property type="project" value="InterPro"/>
</dbReference>
<dbReference type="PROSITE" id="PS50110">
    <property type="entry name" value="RESPONSE_REGULATORY"/>
    <property type="match status" value="1"/>
</dbReference>
<evidence type="ECO:0000313" key="10">
    <source>
        <dbReference type="EMBL" id="EST54278.1"/>
    </source>
</evidence>
<dbReference type="STRING" id="1408254.T458_13090"/>
<dbReference type="CDD" id="cd00383">
    <property type="entry name" value="trans_reg_C"/>
    <property type="match status" value="1"/>
</dbReference>
<dbReference type="Proteomes" id="UP000017973">
    <property type="component" value="Unassembled WGS sequence"/>
</dbReference>
<feature type="domain" description="Response regulatory" evidence="8">
    <location>
        <begin position="64"/>
        <end position="178"/>
    </location>
</feature>
<keyword evidence="4 7" id="KW-0238">DNA-binding</keyword>
<evidence type="ECO:0000259" key="9">
    <source>
        <dbReference type="PROSITE" id="PS51755"/>
    </source>
</evidence>
<feature type="DNA-binding region" description="OmpR/PhoB-type" evidence="7">
    <location>
        <begin position="196"/>
        <end position="290"/>
    </location>
</feature>
<dbReference type="PANTHER" id="PTHR48111">
    <property type="entry name" value="REGULATOR OF RPOS"/>
    <property type="match status" value="1"/>
</dbReference>
<dbReference type="SMART" id="SM00448">
    <property type="entry name" value="REC"/>
    <property type="match status" value="1"/>
</dbReference>
<dbReference type="InterPro" id="IPR011006">
    <property type="entry name" value="CheY-like_superfamily"/>
</dbReference>
<proteinExistence type="predicted"/>
<keyword evidence="3" id="KW-0805">Transcription regulation</keyword>
<dbReference type="InterPro" id="IPR001789">
    <property type="entry name" value="Sig_transdc_resp-reg_receiver"/>
</dbReference>
<protein>
    <submittedName>
        <fullName evidence="10">Transcriptional regulator</fullName>
    </submittedName>
</protein>
<dbReference type="SMART" id="SM00862">
    <property type="entry name" value="Trans_reg_C"/>
    <property type="match status" value="1"/>
</dbReference>
<dbReference type="GO" id="GO:0005829">
    <property type="term" value="C:cytosol"/>
    <property type="evidence" value="ECO:0007669"/>
    <property type="project" value="TreeGrafter"/>
</dbReference>
<keyword evidence="11" id="KW-1185">Reference proteome</keyword>
<evidence type="ECO:0000256" key="7">
    <source>
        <dbReference type="PROSITE-ProRule" id="PRU01091"/>
    </source>
</evidence>
<keyword evidence="2" id="KW-0902">Two-component regulatory system</keyword>
<evidence type="ECO:0000313" key="11">
    <source>
        <dbReference type="Proteomes" id="UP000017973"/>
    </source>
</evidence>
<dbReference type="Gene3D" id="6.10.250.690">
    <property type="match status" value="1"/>
</dbReference>
<dbReference type="eggNOG" id="COG0745">
    <property type="taxonomic scope" value="Bacteria"/>
</dbReference>
<evidence type="ECO:0000256" key="6">
    <source>
        <dbReference type="PROSITE-ProRule" id="PRU00169"/>
    </source>
</evidence>
<dbReference type="PROSITE" id="PS51755">
    <property type="entry name" value="OMPR_PHOB"/>
    <property type="match status" value="1"/>
</dbReference>
<feature type="modified residue" description="4-aspartylphosphate" evidence="6">
    <location>
        <position position="114"/>
    </location>
</feature>
<dbReference type="Gene3D" id="3.40.50.2300">
    <property type="match status" value="1"/>
</dbReference>
<organism evidence="10 11">
    <name type="scientific">Brevibacillus panacihumi W25</name>
    <dbReference type="NCBI Taxonomy" id="1408254"/>
    <lineage>
        <taxon>Bacteria</taxon>
        <taxon>Bacillati</taxon>
        <taxon>Bacillota</taxon>
        <taxon>Bacilli</taxon>
        <taxon>Bacillales</taxon>
        <taxon>Paenibacillaceae</taxon>
        <taxon>Brevibacillus</taxon>
    </lineage>
</organism>